<organism evidence="1 2">
    <name type="scientific">Eumeta variegata</name>
    <name type="common">Bagworm moth</name>
    <name type="synonym">Eumeta japonica</name>
    <dbReference type="NCBI Taxonomy" id="151549"/>
    <lineage>
        <taxon>Eukaryota</taxon>
        <taxon>Metazoa</taxon>
        <taxon>Ecdysozoa</taxon>
        <taxon>Arthropoda</taxon>
        <taxon>Hexapoda</taxon>
        <taxon>Insecta</taxon>
        <taxon>Pterygota</taxon>
        <taxon>Neoptera</taxon>
        <taxon>Endopterygota</taxon>
        <taxon>Lepidoptera</taxon>
        <taxon>Glossata</taxon>
        <taxon>Ditrysia</taxon>
        <taxon>Tineoidea</taxon>
        <taxon>Psychidae</taxon>
        <taxon>Oiketicinae</taxon>
        <taxon>Eumeta</taxon>
    </lineage>
</organism>
<comment type="caution">
    <text evidence="1">The sequence shown here is derived from an EMBL/GenBank/DDBJ whole genome shotgun (WGS) entry which is preliminary data.</text>
</comment>
<dbReference type="EMBL" id="BGZK01000710">
    <property type="protein sequence ID" value="GBP57185.1"/>
    <property type="molecule type" value="Genomic_DNA"/>
</dbReference>
<evidence type="ECO:0000313" key="2">
    <source>
        <dbReference type="Proteomes" id="UP000299102"/>
    </source>
</evidence>
<reference evidence="1 2" key="1">
    <citation type="journal article" date="2019" name="Commun. Biol.">
        <title>The bagworm genome reveals a unique fibroin gene that provides high tensile strength.</title>
        <authorList>
            <person name="Kono N."/>
            <person name="Nakamura H."/>
            <person name="Ohtoshi R."/>
            <person name="Tomita M."/>
            <person name="Numata K."/>
            <person name="Arakawa K."/>
        </authorList>
    </citation>
    <scope>NUCLEOTIDE SEQUENCE [LARGE SCALE GENOMIC DNA]</scope>
</reference>
<dbReference type="AlphaFoldDB" id="A0A4C1X4L1"/>
<gene>
    <name evidence="1" type="ORF">EVAR_37864_1</name>
</gene>
<protein>
    <submittedName>
        <fullName evidence="1">Uncharacterized protein</fullName>
    </submittedName>
</protein>
<name>A0A4C1X4L1_EUMVA</name>
<dbReference type="SUPFAM" id="SSF56672">
    <property type="entry name" value="DNA/RNA polymerases"/>
    <property type="match status" value="1"/>
</dbReference>
<sequence length="189" mass="21562">MIPLRGVNAAVKRLFAARAYNFLVDLKRSITNYNQVYFEKQEAYYEMPMNCGRKKILKECPTNNNATEECQAVFQRLKKYLYNPPVLRHLKNINYNVDATGKVLGASVMQEEKGIEETCPIAYPSQTSYCPCILVVSPPWCDCFDESAPLVPRLGHREFQDNSLDGCESGKAKLLEVYQQLFNVLYAAI</sequence>
<dbReference type="GO" id="GO:0071897">
    <property type="term" value="P:DNA biosynthetic process"/>
    <property type="evidence" value="ECO:0007669"/>
    <property type="project" value="UniProtKB-ARBA"/>
</dbReference>
<accession>A0A4C1X4L1</accession>
<evidence type="ECO:0000313" key="1">
    <source>
        <dbReference type="EMBL" id="GBP57185.1"/>
    </source>
</evidence>
<dbReference type="InterPro" id="IPR043502">
    <property type="entry name" value="DNA/RNA_pol_sf"/>
</dbReference>
<proteinExistence type="predicted"/>
<dbReference type="Proteomes" id="UP000299102">
    <property type="component" value="Unassembled WGS sequence"/>
</dbReference>
<keyword evidence="2" id="KW-1185">Reference proteome</keyword>